<evidence type="ECO:0008006" key="3">
    <source>
        <dbReference type="Google" id="ProtNLM"/>
    </source>
</evidence>
<dbReference type="Proteomes" id="UP000649573">
    <property type="component" value="Unassembled WGS sequence"/>
</dbReference>
<protein>
    <recommendedName>
        <fullName evidence="3">X-X-X-Leu-X-X-Gly heptad repeat-containing protein</fullName>
    </recommendedName>
</protein>
<evidence type="ECO:0000313" key="2">
    <source>
        <dbReference type="Proteomes" id="UP000649573"/>
    </source>
</evidence>
<gene>
    <name evidence="1" type="ORF">GCM10010178_80470</name>
</gene>
<reference evidence="2" key="1">
    <citation type="journal article" date="2019" name="Int. J. Syst. Evol. Microbiol.">
        <title>The Global Catalogue of Microorganisms (GCM) 10K type strain sequencing project: providing services to taxonomists for standard genome sequencing and annotation.</title>
        <authorList>
            <consortium name="The Broad Institute Genomics Platform"/>
            <consortium name="The Broad Institute Genome Sequencing Center for Infectious Disease"/>
            <person name="Wu L."/>
            <person name="Ma J."/>
        </authorList>
    </citation>
    <scope>NUCLEOTIDE SEQUENCE [LARGE SCALE GENOMIC DNA]</scope>
    <source>
        <strain evidence="2">JCM 3296</strain>
    </source>
</reference>
<dbReference type="EMBL" id="BMRE01000062">
    <property type="protein sequence ID" value="GGU77140.1"/>
    <property type="molecule type" value="Genomic_DNA"/>
</dbReference>
<name>A0ABQ2VBQ4_9PSEU</name>
<accession>A0ABQ2VBQ4</accession>
<organism evidence="1 2">
    <name type="scientific">Lentzea flava</name>
    <dbReference type="NCBI Taxonomy" id="103732"/>
    <lineage>
        <taxon>Bacteria</taxon>
        <taxon>Bacillati</taxon>
        <taxon>Actinomycetota</taxon>
        <taxon>Actinomycetes</taxon>
        <taxon>Pseudonocardiales</taxon>
        <taxon>Pseudonocardiaceae</taxon>
        <taxon>Lentzea</taxon>
    </lineage>
</organism>
<proteinExistence type="predicted"/>
<dbReference type="RefSeq" id="WP_189259035.1">
    <property type="nucleotide sequence ID" value="NZ_BMRE01000062.1"/>
</dbReference>
<comment type="caution">
    <text evidence="1">The sequence shown here is derived from an EMBL/GenBank/DDBJ whole genome shotgun (WGS) entry which is preliminary data.</text>
</comment>
<keyword evidence="2" id="KW-1185">Reference proteome</keyword>
<evidence type="ECO:0000313" key="1">
    <source>
        <dbReference type="EMBL" id="GGU77140.1"/>
    </source>
</evidence>
<sequence length="143" mass="14949">MLISLGAVLLALVLLGVWPTTSGQFRSTVESSVQDAVSSVGTARTTGQTALRGNTFGAYESTVLDDTRKSVATAITDVVESEVPDQDSRRLRDEVLPLLQESARLIGDLGTGLDSDDRGLASSATDGLAEVGERLTAALEGLR</sequence>